<name>E1JZV5_SOLFR</name>
<feature type="transmembrane region" description="Helical" evidence="5">
    <location>
        <begin position="56"/>
        <end position="78"/>
    </location>
</feature>
<dbReference type="eggNOG" id="COG0668">
    <property type="taxonomic scope" value="Bacteria"/>
</dbReference>
<dbReference type="InterPro" id="IPR045275">
    <property type="entry name" value="MscS_archaea/bacteria_type"/>
</dbReference>
<keyword evidence="2 5" id="KW-0812">Transmembrane</keyword>
<dbReference type="STRING" id="596151.DesfrDRAFT_3155"/>
<evidence type="ECO:0000256" key="3">
    <source>
        <dbReference type="ARBA" id="ARBA00022989"/>
    </source>
</evidence>
<organism evidence="7 8">
    <name type="scientific">Solidesulfovibrio fructosivorans JJ]</name>
    <dbReference type="NCBI Taxonomy" id="596151"/>
    <lineage>
        <taxon>Bacteria</taxon>
        <taxon>Pseudomonadati</taxon>
        <taxon>Thermodesulfobacteriota</taxon>
        <taxon>Desulfovibrionia</taxon>
        <taxon>Desulfovibrionales</taxon>
        <taxon>Desulfovibrionaceae</taxon>
        <taxon>Solidesulfovibrio</taxon>
    </lineage>
</organism>
<dbReference type="Gene3D" id="1.10.287.1260">
    <property type="match status" value="1"/>
</dbReference>
<dbReference type="OrthoDB" id="9784565at2"/>
<dbReference type="GO" id="GO:0016020">
    <property type="term" value="C:membrane"/>
    <property type="evidence" value="ECO:0007669"/>
    <property type="project" value="UniProtKB-SubCell"/>
</dbReference>
<keyword evidence="8" id="KW-1185">Reference proteome</keyword>
<dbReference type="RefSeq" id="WP_005995477.1">
    <property type="nucleotide sequence ID" value="NZ_AECZ01000025.1"/>
</dbReference>
<gene>
    <name evidence="7" type="ORF">DesfrDRAFT_3155</name>
</gene>
<dbReference type="EMBL" id="AECZ01000025">
    <property type="protein sequence ID" value="EFL50135.1"/>
    <property type="molecule type" value="Genomic_DNA"/>
</dbReference>
<keyword evidence="4 5" id="KW-0472">Membrane</keyword>
<feature type="transmembrane region" description="Helical" evidence="5">
    <location>
        <begin position="20"/>
        <end position="44"/>
    </location>
</feature>
<comment type="subcellular location">
    <subcellularLocation>
        <location evidence="1">Membrane</location>
    </subcellularLocation>
</comment>
<feature type="domain" description="Mechanosensitive ion channel MscS" evidence="6">
    <location>
        <begin position="105"/>
        <end position="170"/>
    </location>
</feature>
<feature type="transmembrane region" description="Helical" evidence="5">
    <location>
        <begin position="84"/>
        <end position="102"/>
    </location>
</feature>
<dbReference type="InterPro" id="IPR023408">
    <property type="entry name" value="MscS_beta-dom_sf"/>
</dbReference>
<accession>E1JZV5</accession>
<dbReference type="Proteomes" id="UP000006250">
    <property type="component" value="Unassembled WGS sequence"/>
</dbReference>
<dbReference type="Pfam" id="PF00924">
    <property type="entry name" value="MS_channel_2nd"/>
    <property type="match status" value="1"/>
</dbReference>
<comment type="caution">
    <text evidence="7">The sequence shown here is derived from an EMBL/GenBank/DDBJ whole genome shotgun (WGS) entry which is preliminary data.</text>
</comment>
<dbReference type="Gene3D" id="2.30.30.60">
    <property type="match status" value="1"/>
</dbReference>
<reference evidence="7 8" key="1">
    <citation type="submission" date="2010-08" db="EMBL/GenBank/DDBJ databases">
        <title>The draft genome of Desulfovibrio fructosovorans JJ.</title>
        <authorList>
            <consortium name="US DOE Joint Genome Institute (JGI-PGF)"/>
            <person name="Lucas S."/>
            <person name="Copeland A."/>
            <person name="Lapidus A."/>
            <person name="Cheng J.-F."/>
            <person name="Bruce D."/>
            <person name="Goodwin L."/>
            <person name="Pitluck S."/>
            <person name="Land M.L."/>
            <person name="Hauser L."/>
            <person name="Chang Y.-J."/>
            <person name="Jeffries C."/>
            <person name="Wall J.D."/>
            <person name="Stahl D.A."/>
            <person name="Arkin A.P."/>
            <person name="Dehal P."/>
            <person name="Stolyar S.M."/>
            <person name="Hazen T.C."/>
            <person name="Woyke T.J."/>
        </authorList>
    </citation>
    <scope>NUCLEOTIDE SEQUENCE [LARGE SCALE GENOMIC DNA]</scope>
    <source>
        <strain evidence="7 8">JJ</strain>
    </source>
</reference>
<keyword evidence="3 5" id="KW-1133">Transmembrane helix</keyword>
<dbReference type="PANTHER" id="PTHR30221:SF1">
    <property type="entry name" value="SMALL-CONDUCTANCE MECHANOSENSITIVE CHANNEL"/>
    <property type="match status" value="1"/>
</dbReference>
<evidence type="ECO:0000313" key="8">
    <source>
        <dbReference type="Proteomes" id="UP000006250"/>
    </source>
</evidence>
<evidence type="ECO:0000259" key="6">
    <source>
        <dbReference type="Pfam" id="PF00924"/>
    </source>
</evidence>
<proteinExistence type="predicted"/>
<evidence type="ECO:0000313" key="7">
    <source>
        <dbReference type="EMBL" id="EFL50135.1"/>
    </source>
</evidence>
<protein>
    <submittedName>
        <fullName evidence="7">MscS Mechanosensitive ion channel</fullName>
    </submittedName>
</protein>
<sequence length="278" mass="30374">MDQIREHALSILRDLDTINYLAIATVLCCAWILKKLVDIAIPWVTARLAPGWRLRLLPLIPFLRLVIILGSALLILPMVVRPTAANLIALASIFGIVLGFAFKEYATNLLAGVVVVFEKPYRPGDFVRIGDAYGEVLAVNHRSLRLVTPDDTVVTIPHGVIWKDPVYNANDGKRTLMCVATWRLVPEHDSVRAREILRDMALSSPFLDCDRPVSVIVTETPLGTRYALKAYPVDSRDQFDFLTDLSVRGKAALLAAGFTCATADAAIAPAGNAGFSPG</sequence>
<dbReference type="AlphaFoldDB" id="E1JZV5"/>
<dbReference type="InterPro" id="IPR006685">
    <property type="entry name" value="MscS_channel_2nd"/>
</dbReference>
<dbReference type="PANTHER" id="PTHR30221">
    <property type="entry name" value="SMALL-CONDUCTANCE MECHANOSENSITIVE CHANNEL"/>
    <property type="match status" value="1"/>
</dbReference>
<evidence type="ECO:0000256" key="2">
    <source>
        <dbReference type="ARBA" id="ARBA00022692"/>
    </source>
</evidence>
<evidence type="ECO:0000256" key="1">
    <source>
        <dbReference type="ARBA" id="ARBA00004370"/>
    </source>
</evidence>
<evidence type="ECO:0000256" key="4">
    <source>
        <dbReference type="ARBA" id="ARBA00023136"/>
    </source>
</evidence>
<dbReference type="SUPFAM" id="SSF50182">
    <property type="entry name" value="Sm-like ribonucleoproteins"/>
    <property type="match status" value="1"/>
</dbReference>
<dbReference type="InterPro" id="IPR010920">
    <property type="entry name" value="LSM_dom_sf"/>
</dbReference>
<evidence type="ECO:0000256" key="5">
    <source>
        <dbReference type="SAM" id="Phobius"/>
    </source>
</evidence>
<dbReference type="GO" id="GO:0008381">
    <property type="term" value="F:mechanosensitive monoatomic ion channel activity"/>
    <property type="evidence" value="ECO:0007669"/>
    <property type="project" value="InterPro"/>
</dbReference>